<protein>
    <recommendedName>
        <fullName evidence="4">Large ribosomal subunit protein uL15m</fullName>
    </recommendedName>
    <alternativeName>
        <fullName evidence="5">39S ribosomal protein L15, mitochondrial</fullName>
    </alternativeName>
</protein>
<dbReference type="GO" id="GO:0006412">
    <property type="term" value="P:translation"/>
    <property type="evidence" value="ECO:0007669"/>
    <property type="project" value="InterPro"/>
</dbReference>
<sequence>MTESRFLNVVKKLPRVTLDNLKPNPGAVKRPANRRGHGNKGMYSQRPKRTMGQNLYNHFHERMPHYGFNRNEELKRQYLPLTLWNLQRLIDLGRINPDEPVDIAALANCRGLNFNTKDTNYYGIYLLEQGANIFQTRVNIEVQVANELAIATVEKQGGVITNTFFDRMSYLALTNPVKYFLKGDPIQKRLLPPEELVTYYTDPKVRGYLSDPAEVVKERQALADKYGYTLPDITKDSKFDMLMERKDPRQIFYGLSPGWIVNLADESVLKPDSDLYEEWAKM</sequence>
<reference evidence="8" key="1">
    <citation type="submission" date="2020-04" db="EMBL/GenBank/DDBJ databases">
        <authorList>
            <person name="Neveu A P."/>
        </authorList>
    </citation>
    <scope>NUCLEOTIDE SEQUENCE</scope>
    <source>
        <tissue evidence="8">Whole embryo</tissue>
    </source>
</reference>
<feature type="region of interest" description="Disordered" evidence="6">
    <location>
        <begin position="21"/>
        <end position="47"/>
    </location>
</feature>
<evidence type="ECO:0000256" key="2">
    <source>
        <dbReference type="ARBA" id="ARBA00022980"/>
    </source>
</evidence>
<evidence type="ECO:0000256" key="3">
    <source>
        <dbReference type="ARBA" id="ARBA00023274"/>
    </source>
</evidence>
<evidence type="ECO:0000256" key="5">
    <source>
        <dbReference type="ARBA" id="ARBA00035423"/>
    </source>
</evidence>
<dbReference type="GO" id="GO:0003735">
    <property type="term" value="F:structural constituent of ribosome"/>
    <property type="evidence" value="ECO:0007669"/>
    <property type="project" value="InterPro"/>
</dbReference>
<accession>A0A6F9DLE5</accession>
<dbReference type="InterPro" id="IPR036227">
    <property type="entry name" value="Ribosomal_uL15/eL18_sf"/>
</dbReference>
<dbReference type="SUPFAM" id="SSF52080">
    <property type="entry name" value="Ribosomal proteins L15p and L18e"/>
    <property type="match status" value="1"/>
</dbReference>
<keyword evidence="2 8" id="KW-0689">Ribosomal protein</keyword>
<feature type="domain" description="Large ribosomal subunit protein uL15/eL18" evidence="7">
    <location>
        <begin position="81"/>
        <end position="161"/>
    </location>
</feature>
<evidence type="ECO:0000313" key="8">
    <source>
        <dbReference type="EMBL" id="CAB3263959.1"/>
    </source>
</evidence>
<dbReference type="PANTHER" id="PTHR12934:SF11">
    <property type="entry name" value="LARGE RIBOSOMAL SUBUNIT PROTEIN UL15M"/>
    <property type="match status" value="1"/>
</dbReference>
<evidence type="ECO:0000256" key="4">
    <source>
        <dbReference type="ARBA" id="ARBA00035299"/>
    </source>
</evidence>
<dbReference type="InterPro" id="IPR005749">
    <property type="entry name" value="Ribosomal_uL15_bac-type"/>
</dbReference>
<comment type="similarity">
    <text evidence="1">Belongs to the universal ribosomal protein uL15 family.</text>
</comment>
<dbReference type="InterPro" id="IPR021131">
    <property type="entry name" value="Ribosomal_uL15/eL18"/>
</dbReference>
<gene>
    <name evidence="8" type="primary">Mrpl15</name>
</gene>
<name>A0A6F9DLE5_9ASCI</name>
<dbReference type="EMBL" id="LR788097">
    <property type="protein sequence ID" value="CAB3263959.1"/>
    <property type="molecule type" value="mRNA"/>
</dbReference>
<dbReference type="GO" id="GO:0005762">
    <property type="term" value="C:mitochondrial large ribosomal subunit"/>
    <property type="evidence" value="ECO:0007669"/>
    <property type="project" value="TreeGrafter"/>
</dbReference>
<dbReference type="PANTHER" id="PTHR12934">
    <property type="entry name" value="50S RIBOSOMAL PROTEIN L15"/>
    <property type="match status" value="1"/>
</dbReference>
<evidence type="ECO:0000256" key="1">
    <source>
        <dbReference type="ARBA" id="ARBA00007320"/>
    </source>
</evidence>
<organism evidence="8">
    <name type="scientific">Phallusia mammillata</name>
    <dbReference type="NCBI Taxonomy" id="59560"/>
    <lineage>
        <taxon>Eukaryota</taxon>
        <taxon>Metazoa</taxon>
        <taxon>Chordata</taxon>
        <taxon>Tunicata</taxon>
        <taxon>Ascidiacea</taxon>
        <taxon>Phlebobranchia</taxon>
        <taxon>Ascidiidae</taxon>
        <taxon>Phallusia</taxon>
    </lineage>
</organism>
<dbReference type="Pfam" id="PF00828">
    <property type="entry name" value="Ribosomal_L27A"/>
    <property type="match status" value="1"/>
</dbReference>
<dbReference type="AlphaFoldDB" id="A0A6F9DLE5"/>
<evidence type="ECO:0000259" key="7">
    <source>
        <dbReference type="Pfam" id="PF00828"/>
    </source>
</evidence>
<evidence type="ECO:0000256" key="6">
    <source>
        <dbReference type="SAM" id="MobiDB-lite"/>
    </source>
</evidence>
<keyword evidence="3" id="KW-0687">Ribonucleoprotein</keyword>
<proteinExistence type="evidence at transcript level"/>